<evidence type="ECO:0000313" key="1">
    <source>
        <dbReference type="EMBL" id="KAK2022505.1"/>
    </source>
</evidence>
<dbReference type="EMBL" id="MU843040">
    <property type="protein sequence ID" value="KAK2022505.1"/>
    <property type="molecule type" value="Genomic_DNA"/>
</dbReference>
<dbReference type="Proteomes" id="UP001232148">
    <property type="component" value="Unassembled WGS sequence"/>
</dbReference>
<sequence length="177" mass="19839">MTNHSFTARITDDESLLTATAKANHPSRVEAIDLTDDTGGPINDSSADTIDLTNGTAMVLARDSIIAKSAAGNSTTTRVSCTQCKKETTPDKLVRFKNCKHAFCEKCHHHLKNFERGMEHFERGMGNFERGMGNSGRIKKKQIKNGRRPKCFCHGRDCYYYSGLRVKMGHVTIVKWR</sequence>
<proteinExistence type="predicted"/>
<dbReference type="AlphaFoldDB" id="A0AAD9H4W7"/>
<evidence type="ECO:0000313" key="2">
    <source>
        <dbReference type="Proteomes" id="UP001232148"/>
    </source>
</evidence>
<comment type="caution">
    <text evidence="1">The sequence shown here is derived from an EMBL/GenBank/DDBJ whole genome shotgun (WGS) entry which is preliminary data.</text>
</comment>
<name>A0AAD9H4W7_9PEZI</name>
<accession>A0AAD9H4W7</accession>
<gene>
    <name evidence="1" type="ORF">LX32DRAFT_645470</name>
</gene>
<keyword evidence="2" id="KW-1185">Reference proteome</keyword>
<reference evidence="1" key="1">
    <citation type="submission" date="2021-06" db="EMBL/GenBank/DDBJ databases">
        <title>Comparative genomics, transcriptomics and evolutionary studies reveal genomic signatures of adaptation to plant cell wall in hemibiotrophic fungi.</title>
        <authorList>
            <consortium name="DOE Joint Genome Institute"/>
            <person name="Baroncelli R."/>
            <person name="Diaz J.F."/>
            <person name="Benocci T."/>
            <person name="Peng M."/>
            <person name="Battaglia E."/>
            <person name="Haridas S."/>
            <person name="Andreopoulos W."/>
            <person name="Labutti K."/>
            <person name="Pangilinan J."/>
            <person name="Floch G.L."/>
            <person name="Makela M.R."/>
            <person name="Henrissat B."/>
            <person name="Grigoriev I.V."/>
            <person name="Crouch J.A."/>
            <person name="De Vries R.P."/>
            <person name="Sukno S.A."/>
            <person name="Thon M.R."/>
        </authorList>
    </citation>
    <scope>NUCLEOTIDE SEQUENCE</scope>
    <source>
        <strain evidence="1">MAFF235873</strain>
    </source>
</reference>
<protein>
    <submittedName>
        <fullName evidence="1">Uncharacterized protein</fullName>
    </submittedName>
</protein>
<organism evidence="1 2">
    <name type="scientific">Colletotrichum zoysiae</name>
    <dbReference type="NCBI Taxonomy" id="1216348"/>
    <lineage>
        <taxon>Eukaryota</taxon>
        <taxon>Fungi</taxon>
        <taxon>Dikarya</taxon>
        <taxon>Ascomycota</taxon>
        <taxon>Pezizomycotina</taxon>
        <taxon>Sordariomycetes</taxon>
        <taxon>Hypocreomycetidae</taxon>
        <taxon>Glomerellales</taxon>
        <taxon>Glomerellaceae</taxon>
        <taxon>Colletotrichum</taxon>
        <taxon>Colletotrichum graminicola species complex</taxon>
    </lineage>
</organism>